<dbReference type="Proteomes" id="UP000031668">
    <property type="component" value="Unassembled WGS sequence"/>
</dbReference>
<organism evidence="1 2">
    <name type="scientific">Thelohanellus kitauei</name>
    <name type="common">Myxosporean</name>
    <dbReference type="NCBI Taxonomy" id="669202"/>
    <lineage>
        <taxon>Eukaryota</taxon>
        <taxon>Metazoa</taxon>
        <taxon>Cnidaria</taxon>
        <taxon>Myxozoa</taxon>
        <taxon>Myxosporea</taxon>
        <taxon>Bivalvulida</taxon>
        <taxon>Platysporina</taxon>
        <taxon>Myxobolidae</taxon>
        <taxon>Thelohanellus</taxon>
    </lineage>
</organism>
<reference evidence="1 2" key="1">
    <citation type="journal article" date="2014" name="Genome Biol. Evol.">
        <title>The genome of the myxosporean Thelohanellus kitauei shows adaptations to nutrient acquisition within its fish host.</title>
        <authorList>
            <person name="Yang Y."/>
            <person name="Xiong J."/>
            <person name="Zhou Z."/>
            <person name="Huo F."/>
            <person name="Miao W."/>
            <person name="Ran C."/>
            <person name="Liu Y."/>
            <person name="Zhang J."/>
            <person name="Feng J."/>
            <person name="Wang M."/>
            <person name="Wang M."/>
            <person name="Wang L."/>
            <person name="Yao B."/>
        </authorList>
    </citation>
    <scope>NUCLEOTIDE SEQUENCE [LARGE SCALE GENOMIC DNA]</scope>
    <source>
        <strain evidence="1">Wuqing</strain>
    </source>
</reference>
<comment type="caution">
    <text evidence="1">The sequence shown here is derived from an EMBL/GenBank/DDBJ whole genome shotgun (WGS) entry which is preliminary data.</text>
</comment>
<gene>
    <name evidence="1" type="ORF">RF11_12709</name>
</gene>
<dbReference type="AlphaFoldDB" id="A0A0C2MQV7"/>
<evidence type="ECO:0000313" key="1">
    <source>
        <dbReference type="EMBL" id="KII66680.1"/>
    </source>
</evidence>
<protein>
    <submittedName>
        <fullName evidence="1">Uncharacterized protein</fullName>
    </submittedName>
</protein>
<keyword evidence="2" id="KW-1185">Reference proteome</keyword>
<evidence type="ECO:0000313" key="2">
    <source>
        <dbReference type="Proteomes" id="UP000031668"/>
    </source>
</evidence>
<proteinExistence type="predicted"/>
<sequence length="102" mass="11375">MEAVHIPDISHKTAAHILSNVVSSFCISQSILTDQGTAFQPFLLPTHCQMIEVEKLKVGQKLFTSLSINRTEPKLPVDLSLNVETTITFRRGYSDIDEESLC</sequence>
<accession>A0A0C2MQV7</accession>
<name>A0A0C2MQV7_THEKT</name>
<dbReference type="EMBL" id="JWZT01003490">
    <property type="protein sequence ID" value="KII66680.1"/>
    <property type="molecule type" value="Genomic_DNA"/>
</dbReference>